<proteinExistence type="predicted"/>
<name>A0A1I6ZYX0_9FLAO</name>
<reference evidence="1 2" key="1">
    <citation type="submission" date="2016-10" db="EMBL/GenBank/DDBJ databases">
        <authorList>
            <person name="de Groot N.N."/>
        </authorList>
    </citation>
    <scope>NUCLEOTIDE SEQUENCE [LARGE SCALE GENOMIC DNA]</scope>
    <source>
        <strain evidence="1 2">CGMCC 1.7005</strain>
    </source>
</reference>
<dbReference type="Proteomes" id="UP000236454">
    <property type="component" value="Unassembled WGS sequence"/>
</dbReference>
<evidence type="ECO:0000313" key="2">
    <source>
        <dbReference type="Proteomes" id="UP000236454"/>
    </source>
</evidence>
<dbReference type="OrthoDB" id="698211at2"/>
<dbReference type="RefSeq" id="WP_090248369.1">
    <property type="nucleotide sequence ID" value="NZ_FPAS01000002.1"/>
</dbReference>
<protein>
    <recommendedName>
        <fullName evidence="3">YD repeat-containing protein</fullName>
    </recommendedName>
</protein>
<dbReference type="STRING" id="477690.SAMN05216474_1740"/>
<accession>A0A1I6ZYX0</accession>
<dbReference type="AlphaFoldDB" id="A0A1I6ZYX0"/>
<organism evidence="1 2">
    <name type="scientific">Lishizhenia tianjinensis</name>
    <dbReference type="NCBI Taxonomy" id="477690"/>
    <lineage>
        <taxon>Bacteria</taxon>
        <taxon>Pseudomonadati</taxon>
        <taxon>Bacteroidota</taxon>
        <taxon>Flavobacteriia</taxon>
        <taxon>Flavobacteriales</taxon>
        <taxon>Crocinitomicaceae</taxon>
        <taxon>Lishizhenia</taxon>
    </lineage>
</organism>
<evidence type="ECO:0008006" key="3">
    <source>
        <dbReference type="Google" id="ProtNLM"/>
    </source>
</evidence>
<sequence>MKSFLFIVLFISTISYGQIISNEEGHALGEQTSFNPEYIKKNNIKRISGEFMTKRTGQNMRTNGLERVYEFDREGRMIKSYETIRENGKLDTVVTMFEYNNDGQLTSERFSDKHGFSAYIYTYDSIGRPTSTEFYRLKNKNGRKIDFEVGEKYLVSKESYTYKKVSGKERQVVYNNLNLPYKYKTETTDSIGFKVEEYEKYDKSTHLKRTKYFYNYEARIDSVSIEVKDPRRSMTIITYRYDEHGNVDTRNEYKDGKYLYKTEVIYDKATYRIDYIMRRDVITHEFTILKLLNYELFD</sequence>
<gene>
    <name evidence="1" type="ORF">SAMN05216474_1740</name>
</gene>
<dbReference type="EMBL" id="FPAS01000002">
    <property type="protein sequence ID" value="SFT67851.1"/>
    <property type="molecule type" value="Genomic_DNA"/>
</dbReference>
<keyword evidence="2" id="KW-1185">Reference proteome</keyword>
<evidence type="ECO:0000313" key="1">
    <source>
        <dbReference type="EMBL" id="SFT67851.1"/>
    </source>
</evidence>